<gene>
    <name evidence="1" type="ORF">ALFOR1_70190</name>
</gene>
<sequence>MSPREKVVTAMENGIKKIEEVFTPLIASIELKIGILQKAGQDPSNYFDLDDNEFVNYLEIRDAYIAEKEKTVKEFSAKMDDELKKFDEADTPEKEGGEIPWAEVAFYLLESAMENGIKIKIGDIEWDSTRPLGGEGSVFEEMRSAAMRSMGIDPDSDLGKALKDPINAIGDLAENLGAEGEKAMENIRIATDKAFTDAKRESDKALTNAKNATDKALTDVKREADKALTDARKTVEKAVRDVARELGRLLPKPPSIKPIRIKW</sequence>
<dbReference type="RefSeq" id="WP_179984938.1">
    <property type="nucleotide sequence ID" value="NZ_LR812090.1"/>
</dbReference>
<reference evidence="1 2" key="1">
    <citation type="submission" date="2020-06" db="EMBL/GenBank/DDBJ databases">
        <authorList>
            <person name="Duchaud E."/>
        </authorList>
    </citation>
    <scope>NUCLEOTIDE SEQUENCE [LARGE SCALE GENOMIC DNA]</scope>
    <source>
        <strain evidence="1">Alteromonas fortis</strain>
    </source>
</reference>
<proteinExistence type="predicted"/>
<evidence type="ECO:0000313" key="1">
    <source>
        <dbReference type="EMBL" id="CAB9495816.1"/>
    </source>
</evidence>
<evidence type="ECO:0000313" key="2">
    <source>
        <dbReference type="Proteomes" id="UP000509458"/>
    </source>
</evidence>
<dbReference type="Proteomes" id="UP000509458">
    <property type="component" value="Chromosome"/>
</dbReference>
<accession>A0A6T9Y693</accession>
<organism evidence="1 2">
    <name type="scientific">Alteromonas macleodii</name>
    <name type="common">Pseudoalteromonas macleodii</name>
    <dbReference type="NCBI Taxonomy" id="28108"/>
    <lineage>
        <taxon>Bacteria</taxon>
        <taxon>Pseudomonadati</taxon>
        <taxon>Pseudomonadota</taxon>
        <taxon>Gammaproteobacteria</taxon>
        <taxon>Alteromonadales</taxon>
        <taxon>Alteromonadaceae</taxon>
        <taxon>Alteromonas/Salinimonas group</taxon>
        <taxon>Alteromonas</taxon>
    </lineage>
</organism>
<dbReference type="AlphaFoldDB" id="A0A6T9Y693"/>
<protein>
    <submittedName>
        <fullName evidence="1">Uncharacterized protein</fullName>
    </submittedName>
</protein>
<dbReference type="EMBL" id="LR812090">
    <property type="protein sequence ID" value="CAB9495816.1"/>
    <property type="molecule type" value="Genomic_DNA"/>
</dbReference>
<name>A0A6T9Y693_ALTMA</name>